<protein>
    <submittedName>
        <fullName evidence="5">J domain-containing protein</fullName>
    </submittedName>
</protein>
<evidence type="ECO:0000259" key="4">
    <source>
        <dbReference type="PROSITE" id="PS50076"/>
    </source>
</evidence>
<feature type="compositionally biased region" description="Acidic residues" evidence="2">
    <location>
        <begin position="66"/>
        <end position="84"/>
    </location>
</feature>
<sequence length="364" mass="39669">MLVRGIDYYELLGVAPDASTAEIRSAYRALAKAMHPDTGGTAGAFRLLREAYDTLADPERRAGYDQGDDYYDEGEDEPDDEPEPPPEPVRQRRPRPRAPHVPTLPVIEPATVPWWDEVRRVRRVVLEPRNGPGRTVTLMAAGATAFLVLATALLGAPAWLVLVFLLTGGGAALECGRRHLAAQRVDREFTNAFGNRTVFGSPGVEEDEVAERLTADLLARYLARIPGVRICHGLAAEEGSVFADLDHAVLCGRRLVLVESESWLPGHYEVADSGAVLRNGHPFRGGSVRLPERLAAYRALLPDAEIRGALLIYPARAGAITVGDGLAYTPERFVREIGGWLAIDPSTVDREIFSTLLRQVTSPG</sequence>
<evidence type="ECO:0000256" key="1">
    <source>
        <dbReference type="ARBA" id="ARBA00023186"/>
    </source>
</evidence>
<keyword evidence="3" id="KW-0472">Membrane</keyword>
<evidence type="ECO:0000256" key="3">
    <source>
        <dbReference type="SAM" id="Phobius"/>
    </source>
</evidence>
<organism evidence="5 6">
    <name type="scientific">Actinophytocola glycyrrhizae</name>
    <dbReference type="NCBI Taxonomy" id="2044873"/>
    <lineage>
        <taxon>Bacteria</taxon>
        <taxon>Bacillati</taxon>
        <taxon>Actinomycetota</taxon>
        <taxon>Actinomycetes</taxon>
        <taxon>Pseudonocardiales</taxon>
        <taxon>Pseudonocardiaceae</taxon>
    </lineage>
</organism>
<reference evidence="6" key="1">
    <citation type="journal article" date="2019" name="Int. J. Syst. Evol. Microbiol.">
        <title>The Global Catalogue of Microorganisms (GCM) 10K type strain sequencing project: providing services to taxonomists for standard genome sequencing and annotation.</title>
        <authorList>
            <consortium name="The Broad Institute Genomics Platform"/>
            <consortium name="The Broad Institute Genome Sequencing Center for Infectious Disease"/>
            <person name="Wu L."/>
            <person name="Ma J."/>
        </authorList>
    </citation>
    <scope>NUCLEOTIDE SEQUENCE [LARGE SCALE GENOMIC DNA]</scope>
    <source>
        <strain evidence="6">ZS-22-S1</strain>
    </source>
</reference>
<feature type="transmembrane region" description="Helical" evidence="3">
    <location>
        <begin position="138"/>
        <end position="166"/>
    </location>
</feature>
<gene>
    <name evidence="5" type="ORF">ACFPCV_16035</name>
</gene>
<dbReference type="CDD" id="cd06257">
    <property type="entry name" value="DnaJ"/>
    <property type="match status" value="1"/>
</dbReference>
<dbReference type="PRINTS" id="PR00625">
    <property type="entry name" value="JDOMAIN"/>
</dbReference>
<dbReference type="PROSITE" id="PS00636">
    <property type="entry name" value="DNAJ_1"/>
    <property type="match status" value="1"/>
</dbReference>
<dbReference type="PANTHER" id="PTHR43096:SF52">
    <property type="entry name" value="DNAJ HOMOLOG 1, MITOCHONDRIAL-RELATED"/>
    <property type="match status" value="1"/>
</dbReference>
<proteinExistence type="predicted"/>
<name>A0ABV9S067_9PSEU</name>
<dbReference type="SUPFAM" id="SSF46565">
    <property type="entry name" value="Chaperone J-domain"/>
    <property type="match status" value="1"/>
</dbReference>
<evidence type="ECO:0000256" key="2">
    <source>
        <dbReference type="SAM" id="MobiDB-lite"/>
    </source>
</evidence>
<evidence type="ECO:0000313" key="5">
    <source>
        <dbReference type="EMBL" id="MFC4855015.1"/>
    </source>
</evidence>
<dbReference type="Pfam" id="PF00226">
    <property type="entry name" value="DnaJ"/>
    <property type="match status" value="1"/>
</dbReference>
<keyword evidence="3" id="KW-0812">Transmembrane</keyword>
<dbReference type="EMBL" id="JBHSIS010000007">
    <property type="protein sequence ID" value="MFC4855015.1"/>
    <property type="molecule type" value="Genomic_DNA"/>
</dbReference>
<dbReference type="Proteomes" id="UP001595859">
    <property type="component" value="Unassembled WGS sequence"/>
</dbReference>
<dbReference type="SMART" id="SM00271">
    <property type="entry name" value="DnaJ"/>
    <property type="match status" value="1"/>
</dbReference>
<dbReference type="PROSITE" id="PS50076">
    <property type="entry name" value="DNAJ_2"/>
    <property type="match status" value="1"/>
</dbReference>
<dbReference type="Gene3D" id="1.10.287.110">
    <property type="entry name" value="DnaJ domain"/>
    <property type="match status" value="1"/>
</dbReference>
<dbReference type="InterPro" id="IPR001623">
    <property type="entry name" value="DnaJ_domain"/>
</dbReference>
<feature type="domain" description="J" evidence="4">
    <location>
        <begin position="7"/>
        <end position="68"/>
    </location>
</feature>
<dbReference type="InterPro" id="IPR018253">
    <property type="entry name" value="DnaJ_domain_CS"/>
</dbReference>
<dbReference type="RefSeq" id="WP_378056970.1">
    <property type="nucleotide sequence ID" value="NZ_JBHSIS010000007.1"/>
</dbReference>
<comment type="caution">
    <text evidence="5">The sequence shown here is derived from an EMBL/GenBank/DDBJ whole genome shotgun (WGS) entry which is preliminary data.</text>
</comment>
<keyword evidence="3" id="KW-1133">Transmembrane helix</keyword>
<keyword evidence="6" id="KW-1185">Reference proteome</keyword>
<feature type="region of interest" description="Disordered" evidence="2">
    <location>
        <begin position="57"/>
        <end position="103"/>
    </location>
</feature>
<dbReference type="InterPro" id="IPR036869">
    <property type="entry name" value="J_dom_sf"/>
</dbReference>
<dbReference type="PANTHER" id="PTHR43096">
    <property type="entry name" value="DNAJ HOMOLOG 1, MITOCHONDRIAL-RELATED"/>
    <property type="match status" value="1"/>
</dbReference>
<keyword evidence="1" id="KW-0143">Chaperone</keyword>
<accession>A0ABV9S067</accession>
<evidence type="ECO:0000313" key="6">
    <source>
        <dbReference type="Proteomes" id="UP001595859"/>
    </source>
</evidence>